<dbReference type="PANTHER" id="PTHR48021:SF1">
    <property type="entry name" value="GH07001P-RELATED"/>
    <property type="match status" value="1"/>
</dbReference>
<protein>
    <recommendedName>
        <fullName evidence="7">Major facilitator superfamily (MFS) profile domain-containing protein</fullName>
    </recommendedName>
</protein>
<evidence type="ECO:0000256" key="2">
    <source>
        <dbReference type="ARBA" id="ARBA00022692"/>
    </source>
</evidence>
<evidence type="ECO:0000313" key="9">
    <source>
        <dbReference type="Proteomes" id="UP001652700"/>
    </source>
</evidence>
<feature type="transmembrane region" description="Helical" evidence="6">
    <location>
        <begin position="266"/>
        <end position="293"/>
    </location>
</feature>
<dbReference type="PANTHER" id="PTHR48021">
    <property type="match status" value="1"/>
</dbReference>
<evidence type="ECO:0000259" key="7">
    <source>
        <dbReference type="PROSITE" id="PS50850"/>
    </source>
</evidence>
<proteinExistence type="predicted"/>
<feature type="transmembrane region" description="Helical" evidence="6">
    <location>
        <begin position="59"/>
        <end position="82"/>
    </location>
</feature>
<dbReference type="GeneID" id="126883456"/>
<evidence type="ECO:0000256" key="6">
    <source>
        <dbReference type="SAM" id="Phobius"/>
    </source>
</evidence>
<keyword evidence="2 6" id="KW-0812">Transmembrane</keyword>
<accession>A0ABM5K460</accession>
<sequence length="470" mass="51646">MKKLAQSWKTRKVNWKIYVSTLTANLLLISVGGLASWISPTITKLKSNSTEENPLGSPISTMSISMLGTIPLISKLLSYIVMAKLSQAFGRKKLMLYGAVCLSVALIGIAFARNIYVYYIFLLIEGVGLSSVYISVPIYCSEVADTSNRGVIGCFIGLFSVCGILLMYVFGSFLSIKMFTLICAFPALVHIILHMVVIESPIYLISKGKKIEARRALESLRLNRTHQEIETEYSALEKSVESDISKNILDFKSVLELFKIRAGVKAFFISVTLCIGQQASGIAIIIMYVGPIFNKSGANISGNNVGIIIGSAQVLTFAVAGCLIEKLGRRPLTLFSSFGCCLFLFAMGISLYLIDIHVCFIAEIRWLPILFVILFIICYGLGLGPIPTFIFGELFPHDFRSIGTALVLIINDILMSGMSFSFPILSEAFGAPTCMVAYSSVSLLFFIVLYIFLPETKGKTLNEIQDLLNK</sequence>
<keyword evidence="5" id="KW-0325">Glycoprotein</keyword>
<organism evidence="8 9">
    <name type="scientific">Diabrotica virgifera virgifera</name>
    <name type="common">western corn rootworm</name>
    <dbReference type="NCBI Taxonomy" id="50390"/>
    <lineage>
        <taxon>Eukaryota</taxon>
        <taxon>Metazoa</taxon>
        <taxon>Ecdysozoa</taxon>
        <taxon>Arthropoda</taxon>
        <taxon>Hexapoda</taxon>
        <taxon>Insecta</taxon>
        <taxon>Pterygota</taxon>
        <taxon>Neoptera</taxon>
        <taxon>Endopterygota</taxon>
        <taxon>Coleoptera</taxon>
        <taxon>Polyphaga</taxon>
        <taxon>Cucujiformia</taxon>
        <taxon>Chrysomeloidea</taxon>
        <taxon>Chrysomelidae</taxon>
        <taxon>Galerucinae</taxon>
        <taxon>Diabroticina</taxon>
        <taxon>Diabroticites</taxon>
        <taxon>Diabrotica</taxon>
    </lineage>
</organism>
<dbReference type="Gene3D" id="1.20.1250.20">
    <property type="entry name" value="MFS general substrate transporter like domains"/>
    <property type="match status" value="1"/>
</dbReference>
<feature type="transmembrane region" description="Helical" evidence="6">
    <location>
        <begin position="118"/>
        <end position="139"/>
    </location>
</feature>
<evidence type="ECO:0000313" key="8">
    <source>
        <dbReference type="EnsemblMetazoa" id="XP_050504972.1"/>
    </source>
</evidence>
<dbReference type="Pfam" id="PF00083">
    <property type="entry name" value="Sugar_tr"/>
    <property type="match status" value="1"/>
</dbReference>
<dbReference type="PROSITE" id="PS00216">
    <property type="entry name" value="SUGAR_TRANSPORT_1"/>
    <property type="match status" value="1"/>
</dbReference>
<feature type="transmembrane region" description="Helical" evidence="6">
    <location>
        <begin position="94"/>
        <end position="112"/>
    </location>
</feature>
<evidence type="ECO:0000256" key="5">
    <source>
        <dbReference type="ARBA" id="ARBA00023180"/>
    </source>
</evidence>
<feature type="transmembrane region" description="Helical" evidence="6">
    <location>
        <begin position="305"/>
        <end position="324"/>
    </location>
</feature>
<dbReference type="PRINTS" id="PR00171">
    <property type="entry name" value="SUGRTRNSPORT"/>
</dbReference>
<name>A0ABM5K460_DIAVI</name>
<evidence type="ECO:0000256" key="1">
    <source>
        <dbReference type="ARBA" id="ARBA00004141"/>
    </source>
</evidence>
<keyword evidence="9" id="KW-1185">Reference proteome</keyword>
<dbReference type="SUPFAM" id="SSF103473">
    <property type="entry name" value="MFS general substrate transporter"/>
    <property type="match status" value="1"/>
</dbReference>
<dbReference type="EnsemblMetazoa" id="XM_050649015.1">
    <property type="protein sequence ID" value="XP_050504972.1"/>
    <property type="gene ID" value="LOC126883456"/>
</dbReference>
<feature type="transmembrane region" description="Helical" evidence="6">
    <location>
        <begin position="331"/>
        <end position="354"/>
    </location>
</feature>
<evidence type="ECO:0000256" key="4">
    <source>
        <dbReference type="ARBA" id="ARBA00023136"/>
    </source>
</evidence>
<dbReference type="InterPro" id="IPR050549">
    <property type="entry name" value="MFS_Trehalose_Transporter"/>
</dbReference>
<comment type="subcellular location">
    <subcellularLocation>
        <location evidence="1">Membrane</location>
        <topology evidence="1">Multi-pass membrane protein</topology>
    </subcellularLocation>
</comment>
<feature type="transmembrane region" description="Helical" evidence="6">
    <location>
        <begin position="21"/>
        <end position="39"/>
    </location>
</feature>
<dbReference type="InterPro" id="IPR005829">
    <property type="entry name" value="Sugar_transporter_CS"/>
</dbReference>
<feature type="transmembrane region" description="Helical" evidence="6">
    <location>
        <begin position="179"/>
        <end position="205"/>
    </location>
</feature>
<feature type="transmembrane region" description="Helical" evidence="6">
    <location>
        <begin position="151"/>
        <end position="173"/>
    </location>
</feature>
<keyword evidence="4 6" id="KW-0472">Membrane</keyword>
<keyword evidence="3 6" id="KW-1133">Transmembrane helix</keyword>
<reference evidence="8" key="1">
    <citation type="submission" date="2025-05" db="UniProtKB">
        <authorList>
            <consortium name="EnsemblMetazoa"/>
        </authorList>
    </citation>
    <scope>IDENTIFICATION</scope>
</reference>
<dbReference type="InterPro" id="IPR003663">
    <property type="entry name" value="Sugar/inositol_transpt"/>
</dbReference>
<dbReference type="InterPro" id="IPR005828">
    <property type="entry name" value="MFS_sugar_transport-like"/>
</dbReference>
<feature type="transmembrane region" description="Helical" evidence="6">
    <location>
        <begin position="366"/>
        <end position="390"/>
    </location>
</feature>
<dbReference type="InterPro" id="IPR036259">
    <property type="entry name" value="MFS_trans_sf"/>
</dbReference>
<dbReference type="Proteomes" id="UP001652700">
    <property type="component" value="Unplaced"/>
</dbReference>
<dbReference type="InterPro" id="IPR020846">
    <property type="entry name" value="MFS_dom"/>
</dbReference>
<dbReference type="PROSITE" id="PS50850">
    <property type="entry name" value="MFS"/>
    <property type="match status" value="1"/>
</dbReference>
<evidence type="ECO:0000256" key="3">
    <source>
        <dbReference type="ARBA" id="ARBA00022989"/>
    </source>
</evidence>
<dbReference type="RefSeq" id="XP_050504972.1">
    <property type="nucleotide sequence ID" value="XM_050649015.1"/>
</dbReference>
<feature type="domain" description="Major facilitator superfamily (MFS) profile" evidence="7">
    <location>
        <begin position="25"/>
        <end position="457"/>
    </location>
</feature>
<feature type="transmembrane region" description="Helical" evidence="6">
    <location>
        <begin position="428"/>
        <end position="453"/>
    </location>
</feature>
<feature type="transmembrane region" description="Helical" evidence="6">
    <location>
        <begin position="402"/>
        <end position="422"/>
    </location>
</feature>